<accession>A0ABN1K2Z3</accession>
<protein>
    <submittedName>
        <fullName evidence="3">DUF2914 domain-containing protein</fullName>
    </submittedName>
</protein>
<evidence type="ECO:0000313" key="4">
    <source>
        <dbReference type="Proteomes" id="UP001500185"/>
    </source>
</evidence>
<comment type="caution">
    <text evidence="3">The sequence shown here is derived from an EMBL/GenBank/DDBJ whole genome shotgun (WGS) entry which is preliminary data.</text>
</comment>
<evidence type="ECO:0000256" key="1">
    <source>
        <dbReference type="SAM" id="Phobius"/>
    </source>
</evidence>
<name>A0ABN1K2Z3_9FLAO</name>
<sequence>MNRTLARYRNSGFGKFVVNNQKYTPILFFIGGFVFDTLTLGRIDRTYDTAVLCLHMTSLSLMLYLYNIAEDENWISQFLGKYAAYIPLAIQFSFGGLSSAFVIYFFRSVSMSKTISFFILLVLLLFANELLKKRISNKYLLFSVYFFISFTFFAFMIPMFIKEMNTFIFFISGLVSLVITLSLIIFIYNSSPSIKAEVNLKKMIAIIVSIYIGFNVFYYFNLIPPVPLAMETGLVAHHVEKRNGDYTVIYEKDEWYVFWRPHHINFHRVAEEPVYVFTSIFAPTNLTKSVSHRWQWYNPKTESWEVTEDINFEIAGGRGRGFRGYTYKSNLMEGQWKVKVITEEELVIGIVDFEVMNVSDSYTSKTIEKSF</sequence>
<feature type="transmembrane region" description="Helical" evidence="1">
    <location>
        <begin position="167"/>
        <end position="188"/>
    </location>
</feature>
<proteinExistence type="predicted"/>
<dbReference type="EMBL" id="BAAAGG010000005">
    <property type="protein sequence ID" value="GAA0753397.1"/>
    <property type="molecule type" value="Genomic_DNA"/>
</dbReference>
<feature type="domain" description="DUF2914" evidence="2">
    <location>
        <begin position="288"/>
        <end position="355"/>
    </location>
</feature>
<feature type="transmembrane region" description="Helical" evidence="1">
    <location>
        <begin position="139"/>
        <end position="161"/>
    </location>
</feature>
<keyword evidence="1" id="KW-0812">Transmembrane</keyword>
<dbReference type="InterPro" id="IPR022606">
    <property type="entry name" value="DUF2914"/>
</dbReference>
<evidence type="ECO:0000313" key="3">
    <source>
        <dbReference type="EMBL" id="GAA0753397.1"/>
    </source>
</evidence>
<evidence type="ECO:0000259" key="2">
    <source>
        <dbReference type="Pfam" id="PF11141"/>
    </source>
</evidence>
<keyword evidence="1" id="KW-1133">Transmembrane helix</keyword>
<dbReference type="Proteomes" id="UP001500185">
    <property type="component" value="Unassembled WGS sequence"/>
</dbReference>
<dbReference type="RefSeq" id="WP_224453113.1">
    <property type="nucleotide sequence ID" value="NZ_BAAAGG010000005.1"/>
</dbReference>
<organism evidence="3 4">
    <name type="scientific">Psychroflexus lacisalsi</name>
    <dbReference type="NCBI Taxonomy" id="503928"/>
    <lineage>
        <taxon>Bacteria</taxon>
        <taxon>Pseudomonadati</taxon>
        <taxon>Bacteroidota</taxon>
        <taxon>Flavobacteriia</taxon>
        <taxon>Flavobacteriales</taxon>
        <taxon>Flavobacteriaceae</taxon>
        <taxon>Psychroflexus</taxon>
    </lineage>
</organism>
<dbReference type="Pfam" id="PF11141">
    <property type="entry name" value="DUF2914"/>
    <property type="match status" value="1"/>
</dbReference>
<reference evidence="3 4" key="1">
    <citation type="journal article" date="2019" name="Int. J. Syst. Evol. Microbiol.">
        <title>The Global Catalogue of Microorganisms (GCM) 10K type strain sequencing project: providing services to taxonomists for standard genome sequencing and annotation.</title>
        <authorList>
            <consortium name="The Broad Institute Genomics Platform"/>
            <consortium name="The Broad Institute Genome Sequencing Center for Infectious Disease"/>
            <person name="Wu L."/>
            <person name="Ma J."/>
        </authorList>
    </citation>
    <scope>NUCLEOTIDE SEQUENCE [LARGE SCALE GENOMIC DNA]</scope>
    <source>
        <strain evidence="3 4">JCM 16231</strain>
    </source>
</reference>
<feature type="transmembrane region" description="Helical" evidence="1">
    <location>
        <begin position="111"/>
        <end position="127"/>
    </location>
</feature>
<feature type="transmembrane region" description="Helical" evidence="1">
    <location>
        <begin position="200"/>
        <end position="220"/>
    </location>
</feature>
<feature type="transmembrane region" description="Helical" evidence="1">
    <location>
        <begin position="49"/>
        <end position="70"/>
    </location>
</feature>
<keyword evidence="1" id="KW-0472">Membrane</keyword>
<feature type="transmembrane region" description="Helical" evidence="1">
    <location>
        <begin position="23"/>
        <end position="43"/>
    </location>
</feature>
<feature type="transmembrane region" description="Helical" evidence="1">
    <location>
        <begin position="82"/>
        <end position="105"/>
    </location>
</feature>
<gene>
    <name evidence="3" type="ORF">GCM10009433_05500</name>
</gene>
<keyword evidence="4" id="KW-1185">Reference proteome</keyword>